<accession>A0AAD6V7V4</accession>
<proteinExistence type="predicted"/>
<dbReference type="AlphaFoldDB" id="A0AAD6V7V4"/>
<feature type="compositionally biased region" description="Basic residues" evidence="1">
    <location>
        <begin position="42"/>
        <end position="52"/>
    </location>
</feature>
<reference evidence="2" key="1">
    <citation type="submission" date="2023-03" db="EMBL/GenBank/DDBJ databases">
        <title>Massive genome expansion in bonnet fungi (Mycena s.s.) driven by repeated elements and novel gene families across ecological guilds.</title>
        <authorList>
            <consortium name="Lawrence Berkeley National Laboratory"/>
            <person name="Harder C.B."/>
            <person name="Miyauchi S."/>
            <person name="Viragh M."/>
            <person name="Kuo A."/>
            <person name="Thoen E."/>
            <person name="Andreopoulos B."/>
            <person name="Lu D."/>
            <person name="Skrede I."/>
            <person name="Drula E."/>
            <person name="Henrissat B."/>
            <person name="Morin E."/>
            <person name="Kohler A."/>
            <person name="Barry K."/>
            <person name="LaButti K."/>
            <person name="Morin E."/>
            <person name="Salamov A."/>
            <person name="Lipzen A."/>
            <person name="Mereny Z."/>
            <person name="Hegedus B."/>
            <person name="Baldrian P."/>
            <person name="Stursova M."/>
            <person name="Weitz H."/>
            <person name="Taylor A."/>
            <person name="Grigoriev I.V."/>
            <person name="Nagy L.G."/>
            <person name="Martin F."/>
            <person name="Kauserud H."/>
        </authorList>
    </citation>
    <scope>NUCLEOTIDE SEQUENCE</scope>
    <source>
        <strain evidence="2">9144</strain>
    </source>
</reference>
<organism evidence="2 3">
    <name type="scientific">Mycena pura</name>
    <dbReference type="NCBI Taxonomy" id="153505"/>
    <lineage>
        <taxon>Eukaryota</taxon>
        <taxon>Fungi</taxon>
        <taxon>Dikarya</taxon>
        <taxon>Basidiomycota</taxon>
        <taxon>Agaricomycotina</taxon>
        <taxon>Agaricomycetes</taxon>
        <taxon>Agaricomycetidae</taxon>
        <taxon>Agaricales</taxon>
        <taxon>Marasmiineae</taxon>
        <taxon>Mycenaceae</taxon>
        <taxon>Mycena</taxon>
    </lineage>
</organism>
<sequence length="306" mass="34099">MPPSNSRLRTVNRMIRQQLQVHANDAQQESANLKCRAVTATRKPRKSRRRGYRARDADDSEVNVEHAGNELFDDNEDELRRPDVYNQQRPRSPSLTPCLSHRNHRALPPSLCAQAGNPREDVGLRGALSIFNDTLLLRVPPPGRLFFRSSDPERLDFIVYSAAPPALDAFIAASKHYQISGFEAAVEDTCYYPPTLALSLGIANYPILDAIRTALPAGHFITVWHGRMDVLLLAGGHMVLVEYHGALTIHDADGRAEHRTDNGPRVDRVPWRMRARGRDGLRGAACPSHAETAAHATLISAEFDRQ</sequence>
<gene>
    <name evidence="2" type="ORF">GGX14DRAFT_655265</name>
</gene>
<feature type="compositionally biased region" description="Basic and acidic residues" evidence="1">
    <location>
        <begin position="53"/>
        <end position="68"/>
    </location>
</feature>
<keyword evidence="3" id="KW-1185">Reference proteome</keyword>
<dbReference type="EMBL" id="JARJCW010000057">
    <property type="protein sequence ID" value="KAJ7201921.1"/>
    <property type="molecule type" value="Genomic_DNA"/>
</dbReference>
<name>A0AAD6V7V4_9AGAR</name>
<evidence type="ECO:0000313" key="3">
    <source>
        <dbReference type="Proteomes" id="UP001219525"/>
    </source>
</evidence>
<feature type="region of interest" description="Disordered" evidence="1">
    <location>
        <begin position="39"/>
        <end position="80"/>
    </location>
</feature>
<dbReference type="Proteomes" id="UP001219525">
    <property type="component" value="Unassembled WGS sequence"/>
</dbReference>
<protein>
    <submittedName>
        <fullName evidence="2">Uncharacterized protein</fullName>
    </submittedName>
</protein>
<comment type="caution">
    <text evidence="2">The sequence shown here is derived from an EMBL/GenBank/DDBJ whole genome shotgun (WGS) entry which is preliminary data.</text>
</comment>
<evidence type="ECO:0000313" key="2">
    <source>
        <dbReference type="EMBL" id="KAJ7201921.1"/>
    </source>
</evidence>
<evidence type="ECO:0000256" key="1">
    <source>
        <dbReference type="SAM" id="MobiDB-lite"/>
    </source>
</evidence>